<feature type="domain" description="GFO/IDH/MocA-like oxidoreductase" evidence="3">
    <location>
        <begin position="132"/>
        <end position="279"/>
    </location>
</feature>
<dbReference type="EMBL" id="BDUF01000121">
    <property type="protein sequence ID" value="GAX92013.1"/>
    <property type="molecule type" value="Genomic_DNA"/>
</dbReference>
<accession>A0A292YTD2</accession>
<dbReference type="InterPro" id="IPR000683">
    <property type="entry name" value="Gfo/Idh/MocA-like_OxRdtase_N"/>
</dbReference>
<dbReference type="PANTHER" id="PTHR43818:SF11">
    <property type="entry name" value="BCDNA.GH03377"/>
    <property type="match status" value="1"/>
</dbReference>
<feature type="domain" description="Gfo/Idh/MocA-like oxidoreductase N-terminal" evidence="2">
    <location>
        <begin position="5"/>
        <end position="118"/>
    </location>
</feature>
<dbReference type="Pfam" id="PF22725">
    <property type="entry name" value="GFO_IDH_MocA_C3"/>
    <property type="match status" value="1"/>
</dbReference>
<dbReference type="InterPro" id="IPR055170">
    <property type="entry name" value="GFO_IDH_MocA-like_dom"/>
</dbReference>
<evidence type="ECO:0000256" key="1">
    <source>
        <dbReference type="ARBA" id="ARBA00023002"/>
    </source>
</evidence>
<evidence type="ECO:0000259" key="3">
    <source>
        <dbReference type="Pfam" id="PF22725"/>
    </source>
</evidence>
<dbReference type="AlphaFoldDB" id="A0A292YTD2"/>
<dbReference type="OrthoDB" id="2350336at2"/>
<proteinExistence type="predicted"/>
<keyword evidence="5" id="KW-1185">Reference proteome</keyword>
<dbReference type="SUPFAM" id="SSF51735">
    <property type="entry name" value="NAD(P)-binding Rossmann-fold domains"/>
    <property type="match status" value="1"/>
</dbReference>
<reference evidence="5" key="1">
    <citation type="submission" date="2017-07" db="EMBL/GenBank/DDBJ databases">
        <title>Draft genome sequence of Effusibacillus lacus strain skLN1.</title>
        <authorList>
            <person name="Watanabe M."/>
            <person name="Kojima H."/>
            <person name="Fukui M."/>
        </authorList>
    </citation>
    <scope>NUCLEOTIDE SEQUENCE [LARGE SCALE GENOMIC DNA]</scope>
    <source>
        <strain evidence="5">skLN1</strain>
    </source>
</reference>
<dbReference type="GO" id="GO:0016491">
    <property type="term" value="F:oxidoreductase activity"/>
    <property type="evidence" value="ECO:0007669"/>
    <property type="project" value="UniProtKB-KW"/>
</dbReference>
<dbReference type="GO" id="GO:0000166">
    <property type="term" value="F:nucleotide binding"/>
    <property type="evidence" value="ECO:0007669"/>
    <property type="project" value="InterPro"/>
</dbReference>
<dbReference type="Pfam" id="PF01408">
    <property type="entry name" value="GFO_IDH_MocA"/>
    <property type="match status" value="1"/>
</dbReference>
<name>A0A292YTD2_9BACL</name>
<dbReference type="PANTHER" id="PTHR43818">
    <property type="entry name" value="BCDNA.GH03377"/>
    <property type="match status" value="1"/>
</dbReference>
<comment type="caution">
    <text evidence="4">The sequence shown here is derived from an EMBL/GenBank/DDBJ whole genome shotgun (WGS) entry which is preliminary data.</text>
</comment>
<evidence type="ECO:0000313" key="4">
    <source>
        <dbReference type="EMBL" id="GAX92013.1"/>
    </source>
</evidence>
<dbReference type="SUPFAM" id="SSF55347">
    <property type="entry name" value="Glyceraldehyde-3-phosphate dehydrogenase-like, C-terminal domain"/>
    <property type="match status" value="1"/>
</dbReference>
<gene>
    <name evidence="4" type="ORF">EFBL_3704</name>
</gene>
<evidence type="ECO:0000313" key="5">
    <source>
        <dbReference type="Proteomes" id="UP000217785"/>
    </source>
</evidence>
<dbReference type="Gene3D" id="3.30.360.10">
    <property type="entry name" value="Dihydrodipicolinate Reductase, domain 2"/>
    <property type="match status" value="1"/>
</dbReference>
<dbReference type="Gene3D" id="3.40.50.720">
    <property type="entry name" value="NAD(P)-binding Rossmann-like Domain"/>
    <property type="match status" value="1"/>
</dbReference>
<sequence length="385" mass="43276">MNKVKAGMIGTGFSATSQLEQLRRLNHVEVVAIAASSKEKALEKANQFGIRKAYGDYNELINDPEVEVIHNCTPNHLHFPINKAVLLAGKHLLSEKPLAMNSDESAELNELAKKSSGVSGVCFNYRHYPLVAQAREAVAGGEYGKPNLVYGGYVQDWLLYDTDYNWRLNPEHNGASRAIADIGSHWCDTVQHVLGKKIVEVFADLKTVHPVRRKPKDHLTTFSTSKEAERVDVKITTEDYGSVLVHFEDGVHGVFTVSQVSAGRKNRLYFEIAAEKATLAWDQEEPNRLWIGQRDEPNRELVRDASLLSPQAAKLVHYPGGHQEGWPDGLKNLFLDFYGAVMRRKTGTEQETVSSFATFDDGHRIMRLIDAILESHRAKKWIQIY</sequence>
<dbReference type="InterPro" id="IPR050463">
    <property type="entry name" value="Gfo/Idh/MocA_oxidrdct_glycsds"/>
</dbReference>
<dbReference type="RefSeq" id="WP_096184379.1">
    <property type="nucleotide sequence ID" value="NZ_BDUF01000121.1"/>
</dbReference>
<dbReference type="InterPro" id="IPR036291">
    <property type="entry name" value="NAD(P)-bd_dom_sf"/>
</dbReference>
<dbReference type="Proteomes" id="UP000217785">
    <property type="component" value="Unassembled WGS sequence"/>
</dbReference>
<evidence type="ECO:0000259" key="2">
    <source>
        <dbReference type="Pfam" id="PF01408"/>
    </source>
</evidence>
<organism evidence="4 5">
    <name type="scientific">Effusibacillus lacus</name>
    <dbReference type="NCBI Taxonomy" id="1348429"/>
    <lineage>
        <taxon>Bacteria</taxon>
        <taxon>Bacillati</taxon>
        <taxon>Bacillota</taxon>
        <taxon>Bacilli</taxon>
        <taxon>Bacillales</taxon>
        <taxon>Alicyclobacillaceae</taxon>
        <taxon>Effusibacillus</taxon>
    </lineage>
</organism>
<protein>
    <submittedName>
        <fullName evidence="4">Gfo/Idh/MocA family oxidoreductase</fullName>
    </submittedName>
</protein>
<keyword evidence="1" id="KW-0560">Oxidoreductase</keyword>